<evidence type="ECO:0000313" key="7">
    <source>
        <dbReference type="Proteomes" id="UP000183900"/>
    </source>
</evidence>
<sequence length="306" mass="32591">MRLEASHLQALAAVLRVGSFEKAARQLNLTPSAVSQRVRALEERLGTVLVVRGQPCLPTPAGQRLARHAEDVALLEQDLWQDIGSSLPDAGGGSMPGVRVAINADSLATWFVAAMQGAGDLLFDLQIDDQDHSAGWLRRGEVRAAVSADPAPVQGCDVVPLGALAYRATASPAFMRRWFAGGVDVESLARAPAMIYNLKDGLQAAWVRQSFGQDVVLPAHYIASTHAFVDAAAAGIGWGMNPEPLVRAHLMDGRLEELVPGTPLTVPLYWHISRSAAPGLQRLTQAVRAAAADQLLAPVKSRPSKT</sequence>
<dbReference type="InterPro" id="IPR000847">
    <property type="entry name" value="LysR_HTH_N"/>
</dbReference>
<dbReference type="Pfam" id="PF00126">
    <property type="entry name" value="HTH_1"/>
    <property type="match status" value="1"/>
</dbReference>
<dbReference type="InterPro" id="IPR036390">
    <property type="entry name" value="WH_DNA-bd_sf"/>
</dbReference>
<keyword evidence="7" id="KW-1185">Reference proteome</keyword>
<dbReference type="NCBIfam" id="NF009888">
    <property type="entry name" value="PRK13348.1"/>
    <property type="match status" value="1"/>
</dbReference>
<evidence type="ECO:0000256" key="1">
    <source>
        <dbReference type="ARBA" id="ARBA00009437"/>
    </source>
</evidence>
<dbReference type="Proteomes" id="UP000183900">
    <property type="component" value="Unassembled WGS sequence"/>
</dbReference>
<dbReference type="InterPro" id="IPR017685">
    <property type="entry name" value="ArgP"/>
</dbReference>
<keyword evidence="4" id="KW-0804">Transcription</keyword>
<evidence type="ECO:0000259" key="5">
    <source>
        <dbReference type="PROSITE" id="PS50931"/>
    </source>
</evidence>
<evidence type="ECO:0000256" key="4">
    <source>
        <dbReference type="ARBA" id="ARBA00023163"/>
    </source>
</evidence>
<dbReference type="PRINTS" id="PR00039">
    <property type="entry name" value="HTHLYSR"/>
</dbReference>
<dbReference type="SUPFAM" id="SSF53850">
    <property type="entry name" value="Periplasmic binding protein-like II"/>
    <property type="match status" value="1"/>
</dbReference>
<dbReference type="PANTHER" id="PTHR30579">
    <property type="entry name" value="TRANSCRIPTIONAL REGULATOR"/>
    <property type="match status" value="1"/>
</dbReference>
<dbReference type="NCBIfam" id="NF002964">
    <property type="entry name" value="PRK03635.1"/>
    <property type="match status" value="1"/>
</dbReference>
<dbReference type="GO" id="GO:0003700">
    <property type="term" value="F:DNA-binding transcription factor activity"/>
    <property type="evidence" value="ECO:0007669"/>
    <property type="project" value="InterPro"/>
</dbReference>
<accession>A0A0K6HMJ8</accession>
<dbReference type="PROSITE" id="PS50931">
    <property type="entry name" value="HTH_LYSR"/>
    <property type="match status" value="1"/>
</dbReference>
<evidence type="ECO:0000256" key="3">
    <source>
        <dbReference type="ARBA" id="ARBA00023125"/>
    </source>
</evidence>
<dbReference type="AlphaFoldDB" id="A0A0K6HMJ8"/>
<feature type="domain" description="HTH lysR-type" evidence="5">
    <location>
        <begin position="1"/>
        <end position="59"/>
    </location>
</feature>
<name>A0A0K6HMJ8_9HYPH</name>
<proteinExistence type="inferred from homology"/>
<dbReference type="SUPFAM" id="SSF46785">
    <property type="entry name" value="Winged helix' DNA-binding domain"/>
    <property type="match status" value="1"/>
</dbReference>
<dbReference type="RefSeq" id="WP_055454022.1">
    <property type="nucleotide sequence ID" value="NZ_CYHE01000001.1"/>
</dbReference>
<dbReference type="GO" id="GO:0003677">
    <property type="term" value="F:DNA binding"/>
    <property type="evidence" value="ECO:0007669"/>
    <property type="project" value="UniProtKB-KW"/>
</dbReference>
<dbReference type="InterPro" id="IPR050176">
    <property type="entry name" value="LTTR"/>
</dbReference>
<keyword evidence="3" id="KW-0238">DNA-binding</keyword>
<comment type="similarity">
    <text evidence="1">Belongs to the LysR transcriptional regulatory family.</text>
</comment>
<organism evidence="6 7">
    <name type="scientific">Pannonibacter indicus</name>
    <dbReference type="NCBI Taxonomy" id="466044"/>
    <lineage>
        <taxon>Bacteria</taxon>
        <taxon>Pseudomonadati</taxon>
        <taxon>Pseudomonadota</taxon>
        <taxon>Alphaproteobacteria</taxon>
        <taxon>Hyphomicrobiales</taxon>
        <taxon>Stappiaceae</taxon>
        <taxon>Pannonibacter</taxon>
    </lineage>
</organism>
<dbReference type="NCBIfam" id="TIGR03298">
    <property type="entry name" value="argP"/>
    <property type="match status" value="1"/>
</dbReference>
<dbReference type="Gene3D" id="3.40.190.290">
    <property type="match status" value="1"/>
</dbReference>
<keyword evidence="2" id="KW-0805">Transcription regulation</keyword>
<evidence type="ECO:0000313" key="6">
    <source>
        <dbReference type="EMBL" id="CUA92079.1"/>
    </source>
</evidence>
<dbReference type="InterPro" id="IPR005119">
    <property type="entry name" value="LysR_subst-bd"/>
</dbReference>
<evidence type="ECO:0000256" key="2">
    <source>
        <dbReference type="ARBA" id="ARBA00023015"/>
    </source>
</evidence>
<reference evidence="7" key="1">
    <citation type="submission" date="2015-08" db="EMBL/GenBank/DDBJ databases">
        <authorList>
            <person name="Varghese N."/>
        </authorList>
    </citation>
    <scope>NUCLEOTIDE SEQUENCE [LARGE SCALE GENOMIC DNA]</scope>
    <source>
        <strain evidence="7">DSM 23407</strain>
    </source>
</reference>
<dbReference type="OrthoDB" id="3252676at2"/>
<dbReference type="EMBL" id="CYHE01000001">
    <property type="protein sequence ID" value="CUA92079.1"/>
    <property type="molecule type" value="Genomic_DNA"/>
</dbReference>
<dbReference type="Pfam" id="PF03466">
    <property type="entry name" value="LysR_substrate"/>
    <property type="match status" value="1"/>
</dbReference>
<dbReference type="PANTHER" id="PTHR30579:SF2">
    <property type="entry name" value="HTH-TYPE TRANSCRIPTIONAL REGULATOR ARGP"/>
    <property type="match status" value="1"/>
</dbReference>
<protein>
    <submittedName>
        <fullName evidence="6">Transcriptional regulator, ArgP family</fullName>
    </submittedName>
</protein>
<dbReference type="Gene3D" id="1.10.10.10">
    <property type="entry name" value="Winged helix-like DNA-binding domain superfamily/Winged helix DNA-binding domain"/>
    <property type="match status" value="1"/>
</dbReference>
<dbReference type="InterPro" id="IPR036388">
    <property type="entry name" value="WH-like_DNA-bd_sf"/>
</dbReference>
<gene>
    <name evidence="6" type="ORF">Ga0061067_101268</name>
</gene>